<protein>
    <submittedName>
        <fullName evidence="2">Uncharacterized protein</fullName>
    </submittedName>
</protein>
<dbReference type="EMBL" id="QXFT01010087">
    <property type="protein sequence ID" value="KAE9261791.1"/>
    <property type="molecule type" value="Genomic_DNA"/>
</dbReference>
<name>A0A6A4APM8_9STRA</name>
<organism evidence="2 3">
    <name type="scientific">Phytophthora rubi</name>
    <dbReference type="NCBI Taxonomy" id="129364"/>
    <lineage>
        <taxon>Eukaryota</taxon>
        <taxon>Sar</taxon>
        <taxon>Stramenopiles</taxon>
        <taxon>Oomycota</taxon>
        <taxon>Peronosporomycetes</taxon>
        <taxon>Peronosporales</taxon>
        <taxon>Peronosporaceae</taxon>
        <taxon>Phytophthora</taxon>
    </lineage>
</organism>
<evidence type="ECO:0000313" key="3">
    <source>
        <dbReference type="Proteomes" id="UP000434957"/>
    </source>
</evidence>
<evidence type="ECO:0000256" key="1">
    <source>
        <dbReference type="SAM" id="MobiDB-lite"/>
    </source>
</evidence>
<sequence length="144" mass="15103">MRVAHTRSLLARAFECIIAAAVTLTTGRRWLGRGVVLVSSSSPDGNLKPRRWSRHTDPGDVDETGSVAALNSLTRNNACGASCVLVTLRIWLSECTGCMAGTGCMAVGDCIVESSCIAVGGCMADPDRKVKVPVRAAPVPVLSF</sequence>
<gene>
    <name evidence="2" type="ORF">PR003_g33796</name>
</gene>
<evidence type="ECO:0000313" key="2">
    <source>
        <dbReference type="EMBL" id="KAE9261791.1"/>
    </source>
</evidence>
<keyword evidence="3" id="KW-1185">Reference proteome</keyword>
<feature type="non-terminal residue" evidence="2">
    <location>
        <position position="144"/>
    </location>
</feature>
<accession>A0A6A4APM8</accession>
<dbReference type="AlphaFoldDB" id="A0A6A4APM8"/>
<proteinExistence type="predicted"/>
<feature type="region of interest" description="Disordered" evidence="1">
    <location>
        <begin position="40"/>
        <end position="59"/>
    </location>
</feature>
<comment type="caution">
    <text evidence="2">The sequence shown here is derived from an EMBL/GenBank/DDBJ whole genome shotgun (WGS) entry which is preliminary data.</text>
</comment>
<reference evidence="2 3" key="1">
    <citation type="submission" date="2018-08" db="EMBL/GenBank/DDBJ databases">
        <title>Genomic investigation of the strawberry pathogen Phytophthora fragariae indicates pathogenicity is determined by transcriptional variation in three key races.</title>
        <authorList>
            <person name="Adams T.M."/>
            <person name="Armitage A.D."/>
            <person name="Sobczyk M.K."/>
            <person name="Bates H.J."/>
            <person name="Dunwell J.M."/>
            <person name="Nellist C.F."/>
            <person name="Harrison R.J."/>
        </authorList>
    </citation>
    <scope>NUCLEOTIDE SEQUENCE [LARGE SCALE GENOMIC DNA]</scope>
    <source>
        <strain evidence="2 3">SCRP333</strain>
    </source>
</reference>
<dbReference type="Proteomes" id="UP000434957">
    <property type="component" value="Unassembled WGS sequence"/>
</dbReference>